<dbReference type="GO" id="GO:0003677">
    <property type="term" value="F:DNA binding"/>
    <property type="evidence" value="ECO:0007669"/>
    <property type="project" value="UniProtKB-KW"/>
</dbReference>
<dbReference type="RefSeq" id="WP_149432615.1">
    <property type="nucleotide sequence ID" value="NZ_VLNY01000016.1"/>
</dbReference>
<dbReference type="InterPro" id="IPR016032">
    <property type="entry name" value="Sig_transdc_resp-reg_C-effctor"/>
</dbReference>
<evidence type="ECO:0000256" key="2">
    <source>
        <dbReference type="ARBA" id="ARBA00023125"/>
    </source>
</evidence>
<evidence type="ECO:0000313" key="5">
    <source>
        <dbReference type="EMBL" id="KAA0018910.1"/>
    </source>
</evidence>
<keyword evidence="3" id="KW-0804">Transcription</keyword>
<sequence>MRGAWPLTGRIEEMRLVDRVLTAPDEGGGLVIVGQPGVGKSRLAREALAAAASRGSSTAWAVATASARTVPLGALASWTGSESTDPLKLVSSVIDTLSDNNARSNIVVGVDDVHLLDDLSAFVLHQLVLRRVAKVVVTIRLGEQAPDAVTALWKDRHLDRLELQPLSEEQCRSLMGSVLGGPVDPESARRIWTLTRGNVLYLRNVVDQEVSDGRLKKRNGLWRWGGRPVVSPSLIDLIEARIGSLPPDVGDVVDALAVAEPLELTLLERIANPAAIEEADTRGLIVIDRADAVPQARVAHPLYGEVRRARAASSRLRRLRGEISTALGVRESKPGLVRRATLAMDSNLPPNATLYTDAAGAAMSLLDLGLAERLAHAAVRAGGGTSAQIVRAHALTMLSDGLQAEAALAEIPLDRLDDSQRARVLLLRAGNLMWDLADPRRVDDLLASEEVTSDATLTESVVAFRTICLAVTGDPRQALQLWGNRDASSLPTFPAMLAVWGQVIALGDVGRSNDIGPIIAFGFELAAQSPEASGHTFQLSDSQVRALLLAGRIADADAVATRMFRFAADLPGFPHVVGSALMGTAALAAGRLAVARALLDEAVQGFASIDDTTGVGYHYLILLTQAIAMTGDHDAAAGTLEAARLQRHTAFALDEPNHILADAWVSAARGLSSEAIVIARRAAQTACVNGQFAWEVLCLQSATQFGDRTKAERLAELRAQVDGPRVRAAANFASAMATNDAAAMLAASGQFEEIGDRIAAMDAAARAAIAYRHNDMRGSAVTCASRAQRLAQECGGARTPALSECAQPLPLTTREREIAMLVGAGLSNREIANRLSVSVRTIEGHLYRAGLKTGARNRDELGASVIGS</sequence>
<dbReference type="PRINTS" id="PR00038">
    <property type="entry name" value="HTHLUXR"/>
</dbReference>
<dbReference type="EMBL" id="VLNY01000016">
    <property type="protein sequence ID" value="KAA0018910.1"/>
    <property type="molecule type" value="Genomic_DNA"/>
</dbReference>
<keyword evidence="1" id="KW-0805">Transcription regulation</keyword>
<dbReference type="CDD" id="cd06170">
    <property type="entry name" value="LuxR_C_like"/>
    <property type="match status" value="1"/>
</dbReference>
<protein>
    <recommendedName>
        <fullName evidence="4">HTH luxR-type domain-containing protein</fullName>
    </recommendedName>
</protein>
<evidence type="ECO:0000313" key="6">
    <source>
        <dbReference type="Proteomes" id="UP000322244"/>
    </source>
</evidence>
<proteinExistence type="predicted"/>
<keyword evidence="2" id="KW-0238">DNA-binding</keyword>
<organism evidence="5 6">
    <name type="scientific">Antrihabitans cavernicola</name>
    <dbReference type="NCBI Taxonomy" id="2495913"/>
    <lineage>
        <taxon>Bacteria</taxon>
        <taxon>Bacillati</taxon>
        <taxon>Actinomycetota</taxon>
        <taxon>Actinomycetes</taxon>
        <taxon>Mycobacteriales</taxon>
        <taxon>Nocardiaceae</taxon>
        <taxon>Antrihabitans</taxon>
    </lineage>
</organism>
<dbReference type="PANTHER" id="PTHR44688">
    <property type="entry name" value="DNA-BINDING TRANSCRIPTIONAL ACTIVATOR DEVR_DOSR"/>
    <property type="match status" value="1"/>
</dbReference>
<dbReference type="Gene3D" id="1.10.10.10">
    <property type="entry name" value="Winged helix-like DNA-binding domain superfamily/Winged helix DNA-binding domain"/>
    <property type="match status" value="1"/>
</dbReference>
<feature type="domain" description="HTH luxR-type" evidence="4">
    <location>
        <begin position="804"/>
        <end position="868"/>
    </location>
</feature>
<dbReference type="PANTHER" id="PTHR44688:SF16">
    <property type="entry name" value="DNA-BINDING TRANSCRIPTIONAL ACTIVATOR DEVR_DOSR"/>
    <property type="match status" value="1"/>
</dbReference>
<name>A0A5A7S661_9NOCA</name>
<reference evidence="5 6" key="1">
    <citation type="submission" date="2019-07" db="EMBL/GenBank/DDBJ databases">
        <title>Rhodococcus cavernicolus sp. nov., isolated from a cave.</title>
        <authorList>
            <person name="Lee S.D."/>
        </authorList>
    </citation>
    <scope>NUCLEOTIDE SEQUENCE [LARGE SCALE GENOMIC DNA]</scope>
    <source>
        <strain evidence="5 6">C1-24</strain>
    </source>
</reference>
<dbReference type="Pfam" id="PF00196">
    <property type="entry name" value="GerE"/>
    <property type="match status" value="1"/>
</dbReference>
<accession>A0A5A7S661</accession>
<dbReference type="PROSITE" id="PS00622">
    <property type="entry name" value="HTH_LUXR_1"/>
    <property type="match status" value="1"/>
</dbReference>
<evidence type="ECO:0000256" key="3">
    <source>
        <dbReference type="ARBA" id="ARBA00023163"/>
    </source>
</evidence>
<evidence type="ECO:0000259" key="4">
    <source>
        <dbReference type="PROSITE" id="PS50043"/>
    </source>
</evidence>
<dbReference type="Proteomes" id="UP000322244">
    <property type="component" value="Unassembled WGS sequence"/>
</dbReference>
<comment type="caution">
    <text evidence="5">The sequence shown here is derived from an EMBL/GenBank/DDBJ whole genome shotgun (WGS) entry which is preliminary data.</text>
</comment>
<gene>
    <name evidence="5" type="ORF">FOY51_22990</name>
</gene>
<dbReference type="InterPro" id="IPR027417">
    <property type="entry name" value="P-loop_NTPase"/>
</dbReference>
<dbReference type="SUPFAM" id="SSF46894">
    <property type="entry name" value="C-terminal effector domain of the bipartite response regulators"/>
    <property type="match status" value="1"/>
</dbReference>
<keyword evidence="6" id="KW-1185">Reference proteome</keyword>
<dbReference type="SUPFAM" id="SSF52540">
    <property type="entry name" value="P-loop containing nucleoside triphosphate hydrolases"/>
    <property type="match status" value="1"/>
</dbReference>
<dbReference type="SMART" id="SM00421">
    <property type="entry name" value="HTH_LUXR"/>
    <property type="match status" value="1"/>
</dbReference>
<dbReference type="PROSITE" id="PS50043">
    <property type="entry name" value="HTH_LUXR_2"/>
    <property type="match status" value="1"/>
</dbReference>
<dbReference type="GO" id="GO:0006355">
    <property type="term" value="P:regulation of DNA-templated transcription"/>
    <property type="evidence" value="ECO:0007669"/>
    <property type="project" value="InterPro"/>
</dbReference>
<dbReference type="Gene3D" id="3.40.50.300">
    <property type="entry name" value="P-loop containing nucleotide triphosphate hydrolases"/>
    <property type="match status" value="1"/>
</dbReference>
<evidence type="ECO:0000256" key="1">
    <source>
        <dbReference type="ARBA" id="ARBA00023015"/>
    </source>
</evidence>
<dbReference type="OrthoDB" id="3197423at2"/>
<dbReference type="InterPro" id="IPR000792">
    <property type="entry name" value="Tscrpt_reg_LuxR_C"/>
</dbReference>
<dbReference type="InterPro" id="IPR036388">
    <property type="entry name" value="WH-like_DNA-bd_sf"/>
</dbReference>
<dbReference type="AlphaFoldDB" id="A0A5A7S661"/>